<dbReference type="InterPro" id="IPR019826">
    <property type="entry name" value="Carboxylesterase_B_AS"/>
</dbReference>
<accession>A0A8H3TW40</accession>
<dbReference type="Proteomes" id="UP000620104">
    <property type="component" value="Unassembled WGS sequence"/>
</dbReference>
<comment type="caution">
    <text evidence="5">The sequence shown here is derived from an EMBL/GenBank/DDBJ whole genome shotgun (WGS) entry which is preliminary data.</text>
</comment>
<feature type="domain" description="Carboxylesterase type B" evidence="4">
    <location>
        <begin position="30"/>
        <end position="438"/>
    </location>
</feature>
<name>A0A8H3TW40_9TREE</name>
<evidence type="ECO:0000256" key="2">
    <source>
        <dbReference type="ARBA" id="ARBA00022801"/>
    </source>
</evidence>
<dbReference type="PROSITE" id="PS00122">
    <property type="entry name" value="CARBOXYLESTERASE_B_1"/>
    <property type="match status" value="1"/>
</dbReference>
<evidence type="ECO:0000259" key="4">
    <source>
        <dbReference type="Pfam" id="PF00135"/>
    </source>
</evidence>
<dbReference type="InterPro" id="IPR029058">
    <property type="entry name" value="AB_hydrolase_fold"/>
</dbReference>
<feature type="signal peptide" evidence="3">
    <location>
        <begin position="1"/>
        <end position="19"/>
    </location>
</feature>
<dbReference type="Pfam" id="PF00135">
    <property type="entry name" value="COesterase"/>
    <property type="match status" value="1"/>
</dbReference>
<sequence length="478" mass="50463">MTPVLPLLALLLTATASTALPQPSKRWARPVVDLGYARYQGVYNETTGIQTFKGMRYAAPPVGDLRWRAPQDPENVSGLQDASTYGDQCLQGTVGAGAGAPVAGVLSAATGTFPTTSEDCLFINVFVPPNATIGSGSLPVGVYIHGGGYSLGSGDDSDPTPLFAQANGNYIWVTINYRLGHFGFLAGKEVAEGGALNAGLLDQQAALQWVQKNIAKFGGDPGHVTIWGESAGAGSIYQQIVANGGNTQPKLFNGAIMASPFEPPNYYYNASVPQAAYNHLISAANCTSAADTLECLRKTDAKLLTVAAYLDTFEGPKGDWLYTPVIDGTFIQDRPEALLAQGKVNGDRVWITHNYNEGLVGGGAPGDVQSTFTPQDIGNSTTAQRSWLSSILPNLDNASLTAVQDAYTAETFGSLQTATDLIYGEGIFGCEALWISQAFTGRSYLGWLVIPGLDYHASDLTLSFGGKSSEFSRAPSRC</sequence>
<dbReference type="Gene3D" id="3.40.50.1820">
    <property type="entry name" value="alpha/beta hydrolase"/>
    <property type="match status" value="1"/>
</dbReference>
<keyword evidence="6" id="KW-1185">Reference proteome</keyword>
<proteinExistence type="inferred from homology"/>
<gene>
    <name evidence="5" type="ORF">NliqN6_4398</name>
</gene>
<protein>
    <recommendedName>
        <fullName evidence="3">Carboxylic ester hydrolase</fullName>
        <ecNumber evidence="3">3.1.1.-</ecNumber>
    </recommendedName>
</protein>
<dbReference type="InterPro" id="IPR002018">
    <property type="entry name" value="CarbesteraseB"/>
</dbReference>
<keyword evidence="2 3" id="KW-0378">Hydrolase</keyword>
<dbReference type="AlphaFoldDB" id="A0A8H3TW40"/>
<dbReference type="SUPFAM" id="SSF53474">
    <property type="entry name" value="alpha/beta-Hydrolases"/>
    <property type="match status" value="1"/>
</dbReference>
<keyword evidence="3" id="KW-0732">Signal</keyword>
<dbReference type="GO" id="GO:0016787">
    <property type="term" value="F:hydrolase activity"/>
    <property type="evidence" value="ECO:0007669"/>
    <property type="project" value="UniProtKB-KW"/>
</dbReference>
<evidence type="ECO:0000256" key="1">
    <source>
        <dbReference type="ARBA" id="ARBA00005964"/>
    </source>
</evidence>
<evidence type="ECO:0000256" key="3">
    <source>
        <dbReference type="RuleBase" id="RU361235"/>
    </source>
</evidence>
<feature type="chain" id="PRO_5034696813" description="Carboxylic ester hydrolase" evidence="3">
    <location>
        <begin position="20"/>
        <end position="478"/>
    </location>
</feature>
<dbReference type="PROSITE" id="PS00941">
    <property type="entry name" value="CARBOXYLESTERASE_B_2"/>
    <property type="match status" value="1"/>
</dbReference>
<organism evidence="5 6">
    <name type="scientific">Naganishia liquefaciens</name>
    <dbReference type="NCBI Taxonomy" id="104408"/>
    <lineage>
        <taxon>Eukaryota</taxon>
        <taxon>Fungi</taxon>
        <taxon>Dikarya</taxon>
        <taxon>Basidiomycota</taxon>
        <taxon>Agaricomycotina</taxon>
        <taxon>Tremellomycetes</taxon>
        <taxon>Filobasidiales</taxon>
        <taxon>Filobasidiaceae</taxon>
        <taxon>Naganishia</taxon>
    </lineage>
</organism>
<reference evidence="5" key="1">
    <citation type="submission" date="2020-07" db="EMBL/GenBank/DDBJ databases">
        <title>Draft Genome Sequence of a Deep-Sea Yeast, Naganishia (Cryptococcus) liquefaciens strain N6.</title>
        <authorList>
            <person name="Han Y.W."/>
            <person name="Kajitani R."/>
            <person name="Morimoto H."/>
            <person name="Parhat M."/>
            <person name="Tsubouchi H."/>
            <person name="Bakenova O."/>
            <person name="Ogata M."/>
            <person name="Argunhan B."/>
            <person name="Aoki R."/>
            <person name="Kajiwara S."/>
            <person name="Itoh T."/>
            <person name="Iwasaki H."/>
        </authorList>
    </citation>
    <scope>NUCLEOTIDE SEQUENCE</scope>
    <source>
        <strain evidence="5">N6</strain>
    </source>
</reference>
<evidence type="ECO:0000313" key="5">
    <source>
        <dbReference type="EMBL" id="GHJ87996.1"/>
    </source>
</evidence>
<dbReference type="PANTHER" id="PTHR11559">
    <property type="entry name" value="CARBOXYLESTERASE"/>
    <property type="match status" value="1"/>
</dbReference>
<dbReference type="EMBL" id="BLZA01000024">
    <property type="protein sequence ID" value="GHJ87996.1"/>
    <property type="molecule type" value="Genomic_DNA"/>
</dbReference>
<dbReference type="InterPro" id="IPR050309">
    <property type="entry name" value="Type-B_Carboxylest/Lipase"/>
</dbReference>
<dbReference type="EC" id="3.1.1.-" evidence="3"/>
<dbReference type="InterPro" id="IPR019819">
    <property type="entry name" value="Carboxylesterase_B_CS"/>
</dbReference>
<dbReference type="OrthoDB" id="408631at2759"/>
<evidence type="ECO:0000313" key="6">
    <source>
        <dbReference type="Proteomes" id="UP000620104"/>
    </source>
</evidence>
<comment type="similarity">
    <text evidence="1 3">Belongs to the type-B carboxylesterase/lipase family.</text>
</comment>